<sequence length="69" mass="8022">KGRVGIYEIMINTSAVKNNIKKRQLSQVDNIIETGMKQGMYTLTQYAQRLVKEKKITEESVSWLFKKKS</sequence>
<accession>A0ABS5QK47</accession>
<evidence type="ECO:0000313" key="2">
    <source>
        <dbReference type="Proteomes" id="UP000680365"/>
    </source>
</evidence>
<organism evidence="1 2">
    <name type="scientific">Candidatus Vampirococcus lugosii</name>
    <dbReference type="NCBI Taxonomy" id="2789015"/>
    <lineage>
        <taxon>Bacteria</taxon>
        <taxon>Candidatus Absconditibacteriota</taxon>
        <taxon>Vampirococcus</taxon>
    </lineage>
</organism>
<keyword evidence="2" id="KW-1185">Reference proteome</keyword>
<dbReference type="Gene3D" id="3.40.50.300">
    <property type="entry name" value="P-loop containing nucleotide triphosphate hydrolases"/>
    <property type="match status" value="1"/>
</dbReference>
<dbReference type="Proteomes" id="UP000680365">
    <property type="component" value="Unassembled WGS sequence"/>
</dbReference>
<name>A0ABS5QK47_9BACT</name>
<evidence type="ECO:0000313" key="1">
    <source>
        <dbReference type="EMBL" id="MBS8121630.1"/>
    </source>
</evidence>
<gene>
    <name evidence="1" type="ORF">VAMP_12n1</name>
</gene>
<feature type="non-terminal residue" evidence="1">
    <location>
        <position position="1"/>
    </location>
</feature>
<dbReference type="EMBL" id="JAEDAM010000008">
    <property type="protein sequence ID" value="MBS8121630.1"/>
    <property type="molecule type" value="Genomic_DNA"/>
</dbReference>
<protein>
    <submittedName>
        <fullName evidence="1">Tfp pilus assembly protein PilT, pilus retraction ATPase</fullName>
    </submittedName>
</protein>
<proteinExistence type="predicted"/>
<reference evidence="1 2" key="1">
    <citation type="journal article" date="2021" name="Nat. Commun.">
        <title>Reductive evolution and unique predatory mode in the CPR bacterium Vampirococcus lugosii.</title>
        <authorList>
            <person name="Moreira D."/>
            <person name="Zivanovic Y."/>
            <person name="Lopez-Archilla A.I."/>
            <person name="Iniesto M."/>
            <person name="Lopez-Garcia P."/>
        </authorList>
    </citation>
    <scope>NUCLEOTIDE SEQUENCE [LARGE SCALE GENOMIC DNA]</scope>
    <source>
        <strain evidence="1">Chiprana</strain>
    </source>
</reference>
<comment type="caution">
    <text evidence="1">The sequence shown here is derived from an EMBL/GenBank/DDBJ whole genome shotgun (WGS) entry which is preliminary data.</text>
</comment>
<dbReference type="InterPro" id="IPR027417">
    <property type="entry name" value="P-loop_NTPase"/>
</dbReference>